<dbReference type="InterPro" id="IPR023459">
    <property type="entry name" value="Tscrpt_elong_fac_GreA/B_fam"/>
</dbReference>
<keyword evidence="2" id="KW-1185">Reference proteome</keyword>
<evidence type="ECO:0000313" key="2">
    <source>
        <dbReference type="Proteomes" id="UP000595332"/>
    </source>
</evidence>
<proteinExistence type="predicted"/>
<dbReference type="Proteomes" id="UP000595332">
    <property type="component" value="Chromosome"/>
</dbReference>
<evidence type="ECO:0008006" key="3">
    <source>
        <dbReference type="Google" id="ProtNLM"/>
    </source>
</evidence>
<protein>
    <recommendedName>
        <fullName evidence="3">Transcription elongation factor GreAB</fullName>
    </recommendedName>
</protein>
<dbReference type="PIRSF" id="PIRSF006092">
    <property type="entry name" value="GreA_GreB"/>
    <property type="match status" value="1"/>
</dbReference>
<dbReference type="KEGG" id="njp:NEJAP_3290"/>
<dbReference type="GO" id="GO:0032784">
    <property type="term" value="P:regulation of DNA-templated transcription elongation"/>
    <property type="evidence" value="ECO:0007669"/>
    <property type="project" value="InterPro"/>
</dbReference>
<dbReference type="AlphaFoldDB" id="A0A7R6PX79"/>
<dbReference type="GO" id="GO:0070063">
    <property type="term" value="F:RNA polymerase binding"/>
    <property type="evidence" value="ECO:0007669"/>
    <property type="project" value="InterPro"/>
</dbReference>
<accession>A0A7R6PX79</accession>
<reference evidence="1 2" key="1">
    <citation type="journal article" date="2008" name="Int. J. Syst. Evol. Microbiol.">
        <title>Neptunomonas japonica sp. nov., an Osedax japonicus symbiont-like bacterium isolated from sediment adjacent to sperm whale carcasses off Kagoshima, Japan.</title>
        <authorList>
            <person name="Miyazaki M."/>
            <person name="Nogi Y."/>
            <person name="Fujiwara Y."/>
            <person name="Kawato M."/>
            <person name="Kubokawa K."/>
            <person name="Horikoshi K."/>
        </authorList>
    </citation>
    <scope>NUCLEOTIDE SEQUENCE [LARGE SCALE GENOMIC DNA]</scope>
    <source>
        <strain evidence="1 2">JAMM 1380</strain>
    </source>
</reference>
<evidence type="ECO:0000313" key="1">
    <source>
        <dbReference type="EMBL" id="BBB31228.1"/>
    </source>
</evidence>
<dbReference type="Gene3D" id="3.10.50.30">
    <property type="entry name" value="Transcription elongation factor, GreA/GreB, C-terminal domain"/>
    <property type="match status" value="1"/>
</dbReference>
<dbReference type="GO" id="GO:0003677">
    <property type="term" value="F:DNA binding"/>
    <property type="evidence" value="ECO:0007669"/>
    <property type="project" value="InterPro"/>
</dbReference>
<gene>
    <name evidence="1" type="ORF">NEJAP_3290</name>
</gene>
<name>A0A7R6PX79_9GAMM</name>
<sequence length="161" mass="17787">MNKTRLAEQLLNAVQNELTTMLGAVDQARDNAVHEQSKPENQYDTLALEAAYLAHGQSVRAAELQRQITVLKHFESVDFKCDSAVAVGAVVHLREHSNQLSQWLWVVPVAGGVELQFEEINVTTITSDAPLGRKVLGCYEGDEILLRLGSNEKCFEVVSVI</sequence>
<organism evidence="1 2">
    <name type="scientific">Neptunomonas japonica JAMM 1380</name>
    <dbReference type="NCBI Taxonomy" id="1441457"/>
    <lineage>
        <taxon>Bacteria</taxon>
        <taxon>Pseudomonadati</taxon>
        <taxon>Pseudomonadota</taxon>
        <taxon>Gammaproteobacteria</taxon>
        <taxon>Oceanospirillales</taxon>
        <taxon>Oceanospirillaceae</taxon>
        <taxon>Neptunomonas</taxon>
    </lineage>
</organism>
<dbReference type="InterPro" id="IPR036953">
    <property type="entry name" value="GreA/GreB_C_sf"/>
</dbReference>
<dbReference type="SUPFAM" id="SSF54534">
    <property type="entry name" value="FKBP-like"/>
    <property type="match status" value="1"/>
</dbReference>
<dbReference type="EMBL" id="AP014546">
    <property type="protein sequence ID" value="BBB31228.1"/>
    <property type="molecule type" value="Genomic_DNA"/>
</dbReference>